<proteinExistence type="predicted"/>
<dbReference type="OrthoDB" id="975117at2"/>
<dbReference type="EMBL" id="CP021235">
    <property type="protein sequence ID" value="ARS35570.1"/>
    <property type="molecule type" value="Genomic_DNA"/>
</dbReference>
<dbReference type="CDD" id="cd12967">
    <property type="entry name" value="CBM_SusE-F_like_u1"/>
    <property type="match status" value="1"/>
</dbReference>
<reference evidence="3" key="1">
    <citation type="submission" date="2017-05" db="EMBL/GenBank/DDBJ databases">
        <authorList>
            <person name="Ray J."/>
            <person name="Price M."/>
            <person name="Deutschbauer A."/>
        </authorList>
    </citation>
    <scope>NUCLEOTIDE SEQUENCE [LARGE SCALE GENOMIC DNA]</scope>
    <source>
        <strain evidence="3">DSM 19842</strain>
    </source>
</reference>
<gene>
    <name evidence="2" type="ORF">CA264_09035</name>
</gene>
<evidence type="ECO:0000313" key="2">
    <source>
        <dbReference type="EMBL" id="ARS35570.1"/>
    </source>
</evidence>
<accession>A0A1X9YRQ3</accession>
<evidence type="ECO:0000313" key="3">
    <source>
        <dbReference type="Proteomes" id="UP000266292"/>
    </source>
</evidence>
<organism evidence="2 3">
    <name type="scientific">Pontibacter actiniarum</name>
    <dbReference type="NCBI Taxonomy" id="323450"/>
    <lineage>
        <taxon>Bacteria</taxon>
        <taxon>Pseudomonadati</taxon>
        <taxon>Bacteroidota</taxon>
        <taxon>Cytophagia</taxon>
        <taxon>Cytophagales</taxon>
        <taxon>Hymenobacteraceae</taxon>
        <taxon>Pontibacter</taxon>
    </lineage>
</organism>
<keyword evidence="3" id="KW-1185">Reference proteome</keyword>
<evidence type="ECO:0000259" key="1">
    <source>
        <dbReference type="Pfam" id="PF14292"/>
    </source>
</evidence>
<dbReference type="Gene3D" id="2.60.40.3620">
    <property type="match status" value="2"/>
</dbReference>
<dbReference type="Proteomes" id="UP000266292">
    <property type="component" value="Chromosome"/>
</dbReference>
<dbReference type="PROSITE" id="PS51257">
    <property type="entry name" value="PROKAR_LIPOPROTEIN"/>
    <property type="match status" value="1"/>
</dbReference>
<dbReference type="GO" id="GO:2001070">
    <property type="term" value="F:starch binding"/>
    <property type="evidence" value="ECO:0007669"/>
    <property type="project" value="InterPro"/>
</dbReference>
<protein>
    <recommendedName>
        <fullName evidence="1">SusE outer membrane protein domain-containing protein</fullName>
    </recommendedName>
</protein>
<dbReference type="GO" id="GO:0019867">
    <property type="term" value="C:outer membrane"/>
    <property type="evidence" value="ECO:0007669"/>
    <property type="project" value="InterPro"/>
</dbReference>
<dbReference type="Pfam" id="PF14292">
    <property type="entry name" value="SusE"/>
    <property type="match status" value="1"/>
</dbReference>
<dbReference type="AlphaFoldDB" id="A0A1X9YRQ3"/>
<name>A0A1X9YRQ3_9BACT</name>
<feature type="domain" description="SusE outer membrane protein" evidence="1">
    <location>
        <begin position="23"/>
        <end position="128"/>
    </location>
</feature>
<dbReference type="STRING" id="709015.GCA_000472485_01818"/>
<dbReference type="RefSeq" id="WP_025606500.1">
    <property type="nucleotide sequence ID" value="NZ_CP021235.1"/>
</dbReference>
<sequence>MKNWINRSLLFFVASLALVSCEKDEDMTVLRVGDAPELTASATAVDLVKDAATDTVITLNWTPAEFGYQAAVAYSIQYDMPGNEFAKPKEVSGINATKKAFTVKEFNALAAKLGLPVGAASTMELRVKADISTEVTPLYSEPVTVSVVPYLDIIEYTSLYVPGEYQGWDHATAPKVASLDDDGIFEGYVYMGTVAKGFKFTSKPNWDGPNYGAGATAGTLSTAGDADNLTVSEPGVYLLKVDTKELTWSATKVEWGVTGSATPKGWASDVIADHDLTYDPERGVWAVTLPLTEGDLKFRANDAWGLDYGDDSPGDGYVDKGSNDNIKVKEAGTYEIILDLSTPGYYNYTLTKQ</sequence>
<dbReference type="InterPro" id="IPR025970">
    <property type="entry name" value="SusE"/>
</dbReference>
<dbReference type="KEGG" id="pact:CA264_09035"/>
<dbReference type="CDD" id="cd12956">
    <property type="entry name" value="CBM_SusE-F_like"/>
    <property type="match status" value="1"/>
</dbReference>